<evidence type="ECO:0000313" key="1">
    <source>
        <dbReference type="EMBL" id="QLC48906.1"/>
    </source>
</evidence>
<dbReference type="RefSeq" id="WP_176963969.1">
    <property type="nucleotide sequence ID" value="NZ_CP058215.1"/>
</dbReference>
<dbReference type="GO" id="GO:0016740">
    <property type="term" value="F:transferase activity"/>
    <property type="evidence" value="ECO:0007669"/>
    <property type="project" value="UniProtKB-KW"/>
</dbReference>
<dbReference type="GeneID" id="55820160"/>
<dbReference type="Proteomes" id="UP000509594">
    <property type="component" value="Chromosome"/>
</dbReference>
<sequence length="130" mass="15278">MEKLEMILGDARRALATLEEVLDEPFSLIVRDASIQRFEYTFEVTWKLIRQYLKDREGIVCNSPKSCFREAFKVDLVTEEETVKALQMTDDRNMTTHTYREEVADEIYGNLPGYYDLMYNITTGISERMN</sequence>
<evidence type="ECO:0000313" key="2">
    <source>
        <dbReference type="Proteomes" id="UP000509594"/>
    </source>
</evidence>
<keyword evidence="2" id="KW-1185">Reference proteome</keyword>
<dbReference type="SUPFAM" id="SSF81593">
    <property type="entry name" value="Nucleotidyltransferase substrate binding subunit/domain"/>
    <property type="match status" value="1"/>
</dbReference>
<reference evidence="1 2" key="1">
    <citation type="submission" date="2020-06" db="EMBL/GenBank/DDBJ databases">
        <title>Methanolobus halotolerans sp. nov., isolated from a saline lake Tus in Siberia.</title>
        <authorList>
            <person name="Shen Y."/>
            <person name="Chen S.-C."/>
            <person name="Lai M.-C."/>
            <person name="Huang H.-H."/>
            <person name="Chiu H.-H."/>
            <person name="Tang S.-L."/>
            <person name="Rogozin D.Y."/>
            <person name="Degermendzhy A.G."/>
        </authorList>
    </citation>
    <scope>NUCLEOTIDE SEQUENCE [LARGE SCALE GENOMIC DNA]</scope>
    <source>
        <strain evidence="1 2">DSM 21339</strain>
    </source>
</reference>
<dbReference type="InterPro" id="IPR010235">
    <property type="entry name" value="HepT"/>
</dbReference>
<keyword evidence="1" id="KW-0808">Transferase</keyword>
<gene>
    <name evidence="1" type="ORF">HWN40_00755</name>
</gene>
<dbReference type="EMBL" id="CP058215">
    <property type="protein sequence ID" value="QLC48906.1"/>
    <property type="molecule type" value="Genomic_DNA"/>
</dbReference>
<protein>
    <submittedName>
        <fullName evidence="1">Nucleotidyltransferase substrate binding protein</fullName>
    </submittedName>
</protein>
<dbReference type="AlphaFoldDB" id="A0A7D5HZF3"/>
<dbReference type="NCBIfam" id="TIGR01987">
    <property type="entry name" value="HI0074"/>
    <property type="match status" value="1"/>
</dbReference>
<dbReference type="OrthoDB" id="131204at2157"/>
<proteinExistence type="predicted"/>
<name>A0A7D5HZF3_9EURY</name>
<organism evidence="1 2">
    <name type="scientific">Methanolobus zinderi</name>
    <dbReference type="NCBI Taxonomy" id="536044"/>
    <lineage>
        <taxon>Archaea</taxon>
        <taxon>Methanobacteriati</taxon>
        <taxon>Methanobacteriota</taxon>
        <taxon>Stenosarchaea group</taxon>
        <taxon>Methanomicrobia</taxon>
        <taxon>Methanosarcinales</taxon>
        <taxon>Methanosarcinaceae</taxon>
        <taxon>Methanolobus</taxon>
    </lineage>
</organism>
<accession>A0A7D5HZF3</accession>
<dbReference type="Pfam" id="PF08780">
    <property type="entry name" value="NTase_sub_bind"/>
    <property type="match status" value="1"/>
</dbReference>
<dbReference type="Gene3D" id="1.20.120.330">
    <property type="entry name" value="Nucleotidyltransferases domain 2"/>
    <property type="match status" value="1"/>
</dbReference>
<dbReference type="KEGG" id="mzi:HWN40_00755"/>